<dbReference type="Pfam" id="PF00566">
    <property type="entry name" value="RabGAP-TBC"/>
    <property type="match status" value="4"/>
</dbReference>
<dbReference type="Gene3D" id="1.10.472.80">
    <property type="entry name" value="Ypt/Rab-GAP domain of gyp1p, domain 3"/>
    <property type="match status" value="2"/>
</dbReference>
<dbReference type="PANTHER" id="PTHR22957:SF337">
    <property type="entry name" value="TBC1 DOMAIN FAMILY MEMBER 5"/>
    <property type="match status" value="1"/>
</dbReference>
<organism evidence="4 5">
    <name type="scientific">Rhynchospora pubera</name>
    <dbReference type="NCBI Taxonomy" id="906938"/>
    <lineage>
        <taxon>Eukaryota</taxon>
        <taxon>Viridiplantae</taxon>
        <taxon>Streptophyta</taxon>
        <taxon>Embryophyta</taxon>
        <taxon>Tracheophyta</taxon>
        <taxon>Spermatophyta</taxon>
        <taxon>Magnoliopsida</taxon>
        <taxon>Liliopsida</taxon>
        <taxon>Poales</taxon>
        <taxon>Cyperaceae</taxon>
        <taxon>Cyperoideae</taxon>
        <taxon>Rhynchosporeae</taxon>
        <taxon>Rhynchospora</taxon>
    </lineage>
</organism>
<comment type="caution">
    <text evidence="4">The sequence shown here is derived from an EMBL/GenBank/DDBJ whole genome shotgun (WGS) entry which is preliminary data.</text>
</comment>
<proteinExistence type="predicted"/>
<dbReference type="PROSITE" id="PS50086">
    <property type="entry name" value="TBC_RABGAP"/>
    <property type="match status" value="2"/>
</dbReference>
<evidence type="ECO:0000256" key="2">
    <source>
        <dbReference type="SAM" id="MobiDB-lite"/>
    </source>
</evidence>
<feature type="compositionally biased region" description="Basic and acidic residues" evidence="2">
    <location>
        <begin position="588"/>
        <end position="599"/>
    </location>
</feature>
<gene>
    <name evidence="4" type="ORF">LUZ62_026410</name>
</gene>
<dbReference type="InterPro" id="IPR000195">
    <property type="entry name" value="Rab-GAP-TBC_dom"/>
</dbReference>
<reference evidence="4" key="1">
    <citation type="submission" date="2022-08" db="EMBL/GenBank/DDBJ databases">
        <authorList>
            <person name="Marques A."/>
        </authorList>
    </citation>
    <scope>NUCLEOTIDE SEQUENCE</scope>
    <source>
        <strain evidence="4">RhyPub2mFocal</strain>
        <tissue evidence="4">Leaves</tissue>
    </source>
</reference>
<dbReference type="Proteomes" id="UP001140206">
    <property type="component" value="Chromosome 1"/>
</dbReference>
<evidence type="ECO:0000313" key="4">
    <source>
        <dbReference type="EMBL" id="KAJ4813844.1"/>
    </source>
</evidence>
<feature type="region of interest" description="Disordered" evidence="2">
    <location>
        <begin position="564"/>
        <end position="604"/>
    </location>
</feature>
<feature type="compositionally biased region" description="Basic and acidic residues" evidence="2">
    <location>
        <begin position="1197"/>
        <end position="1206"/>
    </location>
</feature>
<dbReference type="GO" id="GO:0005096">
    <property type="term" value="F:GTPase activator activity"/>
    <property type="evidence" value="ECO:0007669"/>
    <property type="project" value="UniProtKB-KW"/>
</dbReference>
<keyword evidence="5" id="KW-1185">Reference proteome</keyword>
<feature type="region of interest" description="Disordered" evidence="2">
    <location>
        <begin position="1197"/>
        <end position="1218"/>
    </location>
</feature>
<feature type="compositionally biased region" description="Polar residues" evidence="2">
    <location>
        <begin position="564"/>
        <end position="587"/>
    </location>
</feature>
<sequence length="1465" mass="163114">MSLDADAAASSCSFWNLRSLRWRIHLGILSSSSSPSSSSIDHLRRAAADSRRRYASLRRQLLLTDAQAALAKDEDSTPDLSIDNPLSQNPESTWGRFFRNAELEKTVDQDLTRLYPEDGSYFQTPTCQAVLRRILLLWSLQHPQYGYRQGMHELLAPLVYVLHVDLDRLSQVRKLHKDYFTDGFDESLLSYNTKQNNKARSNNDEAGSSSKLTTFADLDPEIKQLFLLSDPYGAEGELGVVLSERFMEHDAYCMFDRLMDGGSHRGVSMAEFFSHSNPIGSGKGTSPVIEASSALYHLLNLTDPSLHSHLVELGVEPQYFALRWLRVLFGREFNLEELLMIWDEVFEYPNDTCLDLKVTDIGFQVFCSDRGAFVASFGVAMILHLRSALLATENVTVCLQKLLNFPKNVDIKTLIEKARSLHGIALDANENIYGSQSLSGSGSNRTPPHQPIPHSYWEERWQVLHKTESLPLESKKDPVHGRPVKKRTFREKLGLVRTESDPSAGENNQTEHTVRRQLFAVSPSCEIENCGRLNQSLSFIGEPSHFLNRNEFISREVSAPNSVTHDILNGSASGSVQGEESSASSVNNDKENYENDTDKSSVTSNSFIGENAEQEVAFTNGKVGEEGAKDEEEKSQLGLKETRSVSGKFGWFFKFGRGSNGEVNNNMEIGGGGNRITDKDGSGFNSNGISNSNSASHIARAENSGDKKVMGTFKNLGQSMLENIQVIESVFQQDRGKGQVTAMAALTELRKISNLLREIYASLRRQLLLTDAQAALAKDEDSTPDLSIDNPLSQNPESTWGRFFRNAELEKTVDQDLTRLYPEDGSYFQTPTCQAVLRRILLLWSLQHPQYGYRQGMHELLAPLVYVLHVDLDRLSQVRKLHKDYFTDGFDESLLSYNTKQNNKARSNNDEAGSSSKLTTFADLDPEIKQLFLLSDPYGAEGELGVVLSERFMEHDAYCMFDRLMDGGSHRGVSMAEFFSHSNPIGSGKGTSPVIEASSALYHLLNLTDPSLHSHLVELGVEPQYFALRWLRVLFGREFNLEELLMIWDEVFEYPNDTCLDLKVTDIGFQVFCSDRGAFVASFGVAMILHLRSALLATENVTVCLQKLLNFPKNVDIKTLIEKARSLHGIALDANENIYGGQSLSGSGSNRTPPHQPIPHSYWEERWQVLHKTESLPLESKKDPVHGRPVKKRTFREKLGLVRTESDPSAGENNQTEHTVRRQLFAVSPSCEIENCGRLNQSLSFIGEPSHFLNRNEFISREVSAPNSVTHDILNGSASGSVQGEESSASSVNNDKENYENDTDKSSVTSNSFIGENAEQEVAFTNGKVGEEGAKDEEEKSQLGLKETRSVSGKFGWFFKFGRGSNGEVNNNMEIGGGGNRITDKDGSGFNSNGISNSNSASHIARAENSGDKKVMGTFKNLGQSMLENIQVIESVFQQDRGKGQVTAMAALTELRKISNLLREM</sequence>
<dbReference type="EMBL" id="JAMFTS010000001">
    <property type="protein sequence ID" value="KAJ4813844.1"/>
    <property type="molecule type" value="Genomic_DNA"/>
</dbReference>
<dbReference type="InterPro" id="IPR035969">
    <property type="entry name" value="Rab-GAP_TBC_sf"/>
</dbReference>
<dbReference type="SMART" id="SM00164">
    <property type="entry name" value="TBC"/>
    <property type="match status" value="2"/>
</dbReference>
<keyword evidence="1" id="KW-0343">GTPase activation</keyword>
<feature type="compositionally biased region" description="Basic and acidic residues" evidence="2">
    <location>
        <begin position="1294"/>
        <end position="1305"/>
    </location>
</feature>
<accession>A0AAV8H7Z4</accession>
<evidence type="ECO:0000313" key="5">
    <source>
        <dbReference type="Proteomes" id="UP001140206"/>
    </source>
</evidence>
<feature type="domain" description="Rab-GAP TBC" evidence="3">
    <location>
        <begin position="12"/>
        <end position="349"/>
    </location>
</feature>
<feature type="compositionally biased region" description="Low complexity" evidence="2">
    <location>
        <begin position="682"/>
        <end position="696"/>
    </location>
</feature>
<feature type="compositionally biased region" description="Polar residues" evidence="2">
    <location>
        <begin position="1270"/>
        <end position="1293"/>
    </location>
</feature>
<evidence type="ECO:0000256" key="1">
    <source>
        <dbReference type="ARBA" id="ARBA00022468"/>
    </source>
</evidence>
<dbReference type="Gene3D" id="1.10.8.270">
    <property type="entry name" value="putative rabgap domain of human tbc1 domain family member 14 like domains"/>
    <property type="match status" value="2"/>
</dbReference>
<feature type="domain" description="Rab-GAP TBC" evidence="3">
    <location>
        <begin position="790"/>
        <end position="1055"/>
    </location>
</feature>
<dbReference type="PANTHER" id="PTHR22957">
    <property type="entry name" value="TBC1 DOMAIN FAMILY MEMBER GTPASE-ACTIVATING PROTEIN"/>
    <property type="match status" value="1"/>
</dbReference>
<feature type="region of interest" description="Disordered" evidence="2">
    <location>
        <begin position="679"/>
        <end position="699"/>
    </location>
</feature>
<dbReference type="SUPFAM" id="SSF47923">
    <property type="entry name" value="Ypt/Rab-GAP domain of gyp1p"/>
    <property type="match status" value="4"/>
</dbReference>
<evidence type="ECO:0000259" key="3">
    <source>
        <dbReference type="PROSITE" id="PS50086"/>
    </source>
</evidence>
<name>A0AAV8H7Z4_9POAL</name>
<protein>
    <submittedName>
        <fullName evidence="4">Ypt/Rab-GAP domain of gyp1p superfamily protein</fullName>
    </submittedName>
</protein>
<feature type="region of interest" description="Disordered" evidence="2">
    <location>
        <begin position="1270"/>
        <end position="1310"/>
    </location>
</feature>